<organism evidence="2 3">
    <name type="scientific">Pseudomonas juntendi</name>
    <dbReference type="NCBI Taxonomy" id="2666183"/>
    <lineage>
        <taxon>Bacteria</taxon>
        <taxon>Pseudomonadati</taxon>
        <taxon>Pseudomonadota</taxon>
        <taxon>Gammaproteobacteria</taxon>
        <taxon>Pseudomonadales</taxon>
        <taxon>Pseudomonadaceae</taxon>
        <taxon>Pseudomonas</taxon>
    </lineage>
</organism>
<comment type="caution">
    <text evidence="2">The sequence shown here is derived from an EMBL/GenBank/DDBJ whole genome shotgun (WGS) entry which is preliminary data.</text>
</comment>
<keyword evidence="1" id="KW-0175">Coiled coil</keyword>
<dbReference type="RefSeq" id="WP_182336431.1">
    <property type="nucleotide sequence ID" value="NZ_JACGDA010000006.1"/>
</dbReference>
<evidence type="ECO:0000313" key="2">
    <source>
        <dbReference type="EMBL" id="MBA6146871.1"/>
    </source>
</evidence>
<protein>
    <submittedName>
        <fullName evidence="2">Uncharacterized protein</fullName>
    </submittedName>
</protein>
<gene>
    <name evidence="2" type="ORF">H4C15_05005</name>
</gene>
<dbReference type="AlphaFoldDB" id="A0A7W2LTZ8"/>
<sequence>MRKLPRTAFLVFSLVRALPWLFPKGARLQSNIYIEHDIPPIRSIQDGIKEASLIVGDFSWKGLSFLTSIDDREAEAVIKWMDARRTALASDSAYSIPDKGLAMLGFQGRHLGLVPFNRYHEFHGAPLFLKSKFPGSCDVNIVSMPNGVSYLSLYFVLDKVATDEVHKVDVSEIKARQYFLSLNPFSKKFGIMTRHPKFLAVEDFLAQNARNVVSETHDAFHALCGLWKVKNKPGSYTVVSDVVAHSEESAGYFIAEDSESDSADSENLNAEVQVLVDPRRKHHVTARLADGTGALIEYDVPKSIGVDAIYLKRESRNPGNKFGYSYLNCLEYGTEGFFGLQYVLDVERQISNSAEEISRVFRRSNISSSDSLSILVRQSLPLNRIDERIDALKKSEYWFDEGLREEIQSRVVRLEQSFSNLRKRIQKRRDQSHDEVQLKHLSWTRSSAWWIAALAVSQIVLAVLSVNWSESGRSQNNLYSNWKSISSLFQEK</sequence>
<feature type="coiled-coil region" evidence="1">
    <location>
        <begin position="404"/>
        <end position="431"/>
    </location>
</feature>
<proteinExistence type="predicted"/>
<dbReference type="Proteomes" id="UP000577346">
    <property type="component" value="Unassembled WGS sequence"/>
</dbReference>
<accession>A0A7W2LTZ8</accession>
<reference evidence="2 3" key="1">
    <citation type="submission" date="2020-07" db="EMBL/GenBank/DDBJ databases">
        <title>Diversity of carbapenemase encoding genes among Pseudomonas putida group clinical isolates in a tertiary Brazilian hospital.</title>
        <authorList>
            <person name="Alberto-Lei F."/>
            <person name="Nodari C.S."/>
            <person name="Streling A.P."/>
            <person name="Paulino J.T."/>
            <person name="Bessa-Neto F.O."/>
            <person name="Cayo R."/>
            <person name="Gales A.C."/>
        </authorList>
    </citation>
    <scope>NUCLEOTIDE SEQUENCE [LARGE SCALE GENOMIC DNA]</scope>
    <source>
        <strain evidence="2 3">11213</strain>
    </source>
</reference>
<evidence type="ECO:0000256" key="1">
    <source>
        <dbReference type="SAM" id="Coils"/>
    </source>
</evidence>
<dbReference type="EMBL" id="JACGDA010000006">
    <property type="protein sequence ID" value="MBA6146871.1"/>
    <property type="molecule type" value="Genomic_DNA"/>
</dbReference>
<name>A0A7W2LTZ8_9PSED</name>
<evidence type="ECO:0000313" key="3">
    <source>
        <dbReference type="Proteomes" id="UP000577346"/>
    </source>
</evidence>